<evidence type="ECO:0000313" key="1">
    <source>
        <dbReference type="EMBL" id="TKA67161.1"/>
    </source>
</evidence>
<evidence type="ECO:0000313" key="2">
    <source>
        <dbReference type="EMBL" id="TKA73351.1"/>
    </source>
</evidence>
<keyword evidence="3" id="KW-1185">Reference proteome</keyword>
<name>A0A4U0WV33_9PEZI</name>
<sequence>MGSNSATEADGIGPLTIQRALDMARNTEGDLDPTVSAYLEEILGDIWDRIQAQPDTYILSKEEFAVFNYYRQRFDGSDIAQRAVARFWANYQGDPAELNDA</sequence>
<comment type="caution">
    <text evidence="1">The sequence shown here is derived from an EMBL/GenBank/DDBJ whole genome shotgun (WGS) entry which is preliminary data.</text>
</comment>
<dbReference type="EMBL" id="NAJN01000942">
    <property type="protein sequence ID" value="TKA67161.1"/>
    <property type="molecule type" value="Genomic_DNA"/>
</dbReference>
<evidence type="ECO:0000313" key="3">
    <source>
        <dbReference type="Proteomes" id="UP000308768"/>
    </source>
</evidence>
<accession>A0A4U0WV33</accession>
<reference evidence="1 3" key="1">
    <citation type="submission" date="2017-03" db="EMBL/GenBank/DDBJ databases">
        <title>Genomes of endolithic fungi from Antarctica.</title>
        <authorList>
            <person name="Coleine C."/>
            <person name="Masonjones S."/>
            <person name="Stajich J.E."/>
        </authorList>
    </citation>
    <scope>NUCLEOTIDE SEQUENCE [LARGE SCALE GENOMIC DNA]</scope>
    <source>
        <strain evidence="1 3">CCFEE 5187</strain>
    </source>
</reference>
<gene>
    <name evidence="2" type="ORF">B0A49_04975</name>
    <name evidence="1" type="ORF">B0A49_12700</name>
</gene>
<dbReference type="EMBL" id="NAJN01000439">
    <property type="protein sequence ID" value="TKA73351.1"/>
    <property type="molecule type" value="Genomic_DNA"/>
</dbReference>
<proteinExistence type="predicted"/>
<protein>
    <submittedName>
        <fullName evidence="1">Uncharacterized protein</fullName>
    </submittedName>
</protein>
<organism evidence="1 3">
    <name type="scientific">Cryomyces minteri</name>
    <dbReference type="NCBI Taxonomy" id="331657"/>
    <lineage>
        <taxon>Eukaryota</taxon>
        <taxon>Fungi</taxon>
        <taxon>Dikarya</taxon>
        <taxon>Ascomycota</taxon>
        <taxon>Pezizomycotina</taxon>
        <taxon>Dothideomycetes</taxon>
        <taxon>Dothideomycetes incertae sedis</taxon>
        <taxon>Cryomyces</taxon>
    </lineage>
</organism>
<dbReference type="OrthoDB" id="5302289at2759"/>
<dbReference type="Proteomes" id="UP000308768">
    <property type="component" value="Unassembled WGS sequence"/>
</dbReference>
<dbReference type="AlphaFoldDB" id="A0A4U0WV33"/>